<proteinExistence type="predicted"/>
<dbReference type="InterPro" id="IPR003593">
    <property type="entry name" value="AAA+_ATPase"/>
</dbReference>
<dbReference type="InterPro" id="IPR003959">
    <property type="entry name" value="ATPase_AAA_core"/>
</dbReference>
<dbReference type="SMART" id="SM00382">
    <property type="entry name" value="AAA"/>
    <property type="match status" value="1"/>
</dbReference>
<keyword evidence="4" id="KW-1185">Reference proteome</keyword>
<dbReference type="SUPFAM" id="SSF52540">
    <property type="entry name" value="P-loop containing nucleoside triphosphate hydrolases"/>
    <property type="match status" value="1"/>
</dbReference>
<feature type="region of interest" description="Disordered" evidence="1">
    <location>
        <begin position="1"/>
        <end position="44"/>
    </location>
</feature>
<evidence type="ECO:0000313" key="3">
    <source>
        <dbReference type="EMBL" id="KAH0557005.1"/>
    </source>
</evidence>
<dbReference type="Pfam" id="PF00004">
    <property type="entry name" value="AAA"/>
    <property type="match status" value="1"/>
</dbReference>
<evidence type="ECO:0000259" key="2">
    <source>
        <dbReference type="SMART" id="SM00382"/>
    </source>
</evidence>
<sequence>MPNASNSASSSSPDMDSTEISSGSSRLSHGVDKSHNIPDPAPVTAGYTGSKCDAKHLYNHSVAGRSNWSEFEDPVKAESRLVELSKPYAIVHRCSRGANGQWGTKSLEVQNPQLRSVLDDVFKDYQNWYPDCEPYAFSPPFKPLIHRWEKILESRDQQRDEAAKGYTTLFITELKPQLEPYFSVLERIKRTGVISFGHIWYIFAPGDLVITRKEGILSAAKLRALKLVEEHGMNSYWKFTIDQLDWNGSNCGFASTSAYILEFVEPRSVTKLDILPFNMDPHREGIQKQLLARGQKFAALRGCHVKTCIGTKYVVRGTKEKEIRETVSGRVVIDAYAFYKCQNKEVPKLSQNAAGGSPAKTINKSAEASGGHDPGEKERHEELHPLTDIECITAVSRVKGFDLKSKEWCEFNVDDIQEPEWNDSAYDNLVLPQREKDLIIAFADRTRRNKRAFDDFIKHKGQAALAFNHPNLHSKLTNIGQGIIILLYGPPGVGKTLTAESVAEKSRSPLYVLSAGDLGTDAEKVEAGLNRALECCHLWNALLLLDEADVLLETRGSDSLDRNELVSIFLRRLEHYRGLMFLTTNRIRAIDPAFKSRIDITLPYNDLDESARRQVWANFIGCLAPGTHAITDGDINKLAECPLNGREIKNSIKIAQVLASNDERLSMGHLETVVGIRKRFLVLESE</sequence>
<evidence type="ECO:0000313" key="4">
    <source>
        <dbReference type="Proteomes" id="UP000750711"/>
    </source>
</evidence>
<feature type="domain" description="AAA+ ATPase" evidence="2">
    <location>
        <begin position="481"/>
        <end position="608"/>
    </location>
</feature>
<dbReference type="InterPro" id="IPR054289">
    <property type="entry name" value="DUF7025"/>
</dbReference>
<organism evidence="3 4">
    <name type="scientific">Trichoglossum hirsutum</name>
    <dbReference type="NCBI Taxonomy" id="265104"/>
    <lineage>
        <taxon>Eukaryota</taxon>
        <taxon>Fungi</taxon>
        <taxon>Dikarya</taxon>
        <taxon>Ascomycota</taxon>
        <taxon>Pezizomycotina</taxon>
        <taxon>Geoglossomycetes</taxon>
        <taxon>Geoglossales</taxon>
        <taxon>Geoglossaceae</taxon>
        <taxon>Trichoglossum</taxon>
    </lineage>
</organism>
<dbReference type="Proteomes" id="UP000750711">
    <property type="component" value="Unassembled WGS sequence"/>
</dbReference>
<dbReference type="GO" id="GO:0005524">
    <property type="term" value="F:ATP binding"/>
    <property type="evidence" value="ECO:0007669"/>
    <property type="project" value="InterPro"/>
</dbReference>
<dbReference type="Pfam" id="PF22942">
    <property type="entry name" value="DUF7025"/>
    <property type="match status" value="1"/>
</dbReference>
<feature type="region of interest" description="Disordered" evidence="1">
    <location>
        <begin position="350"/>
        <end position="381"/>
    </location>
</feature>
<comment type="caution">
    <text evidence="3">The sequence shown here is derived from an EMBL/GenBank/DDBJ whole genome shotgun (WGS) entry which is preliminary data.</text>
</comment>
<protein>
    <recommendedName>
        <fullName evidence="2">AAA+ ATPase domain-containing protein</fullName>
    </recommendedName>
</protein>
<dbReference type="EMBL" id="JAGHQM010000944">
    <property type="protein sequence ID" value="KAH0557005.1"/>
    <property type="molecule type" value="Genomic_DNA"/>
</dbReference>
<reference evidence="3" key="1">
    <citation type="submission" date="2021-03" db="EMBL/GenBank/DDBJ databases">
        <title>Comparative genomics and phylogenomic investigation of the class Geoglossomycetes provide insights into ecological specialization and systematics.</title>
        <authorList>
            <person name="Melie T."/>
            <person name="Pirro S."/>
            <person name="Miller A.N."/>
            <person name="Quandt A."/>
        </authorList>
    </citation>
    <scope>NUCLEOTIDE SEQUENCE</scope>
    <source>
        <strain evidence="3">CAQ_001_2017</strain>
    </source>
</reference>
<dbReference type="PANTHER" id="PTHR46411">
    <property type="entry name" value="FAMILY ATPASE, PUTATIVE-RELATED"/>
    <property type="match status" value="1"/>
</dbReference>
<dbReference type="Gene3D" id="3.40.50.300">
    <property type="entry name" value="P-loop containing nucleotide triphosphate hydrolases"/>
    <property type="match status" value="1"/>
</dbReference>
<dbReference type="PANTHER" id="PTHR46411:SF3">
    <property type="entry name" value="AAA+ ATPASE DOMAIN-CONTAINING PROTEIN"/>
    <property type="match status" value="1"/>
</dbReference>
<dbReference type="CDD" id="cd19481">
    <property type="entry name" value="RecA-like_protease"/>
    <property type="match status" value="1"/>
</dbReference>
<feature type="compositionally biased region" description="Polar residues" evidence="1">
    <location>
        <begin position="350"/>
        <end position="366"/>
    </location>
</feature>
<feature type="compositionally biased region" description="Low complexity" evidence="1">
    <location>
        <begin position="1"/>
        <end position="15"/>
    </location>
</feature>
<evidence type="ECO:0000256" key="1">
    <source>
        <dbReference type="SAM" id="MobiDB-lite"/>
    </source>
</evidence>
<gene>
    <name evidence="3" type="ORF">GP486_005209</name>
</gene>
<dbReference type="InterPro" id="IPR027417">
    <property type="entry name" value="P-loop_NTPase"/>
</dbReference>
<feature type="compositionally biased region" description="Polar residues" evidence="1">
    <location>
        <begin position="18"/>
        <end position="27"/>
    </location>
</feature>
<dbReference type="GO" id="GO:0016887">
    <property type="term" value="F:ATP hydrolysis activity"/>
    <property type="evidence" value="ECO:0007669"/>
    <property type="project" value="InterPro"/>
</dbReference>
<dbReference type="AlphaFoldDB" id="A0A9P8RMP9"/>
<name>A0A9P8RMP9_9PEZI</name>
<accession>A0A9P8RMP9</accession>